<dbReference type="PANTHER" id="PTHR11627">
    <property type="entry name" value="FRUCTOSE-BISPHOSPHATE ALDOLASE"/>
    <property type="match status" value="1"/>
</dbReference>
<evidence type="ECO:0000256" key="5">
    <source>
        <dbReference type="ARBA" id="ARBA00023239"/>
    </source>
</evidence>
<evidence type="ECO:0000256" key="1">
    <source>
        <dbReference type="ARBA" id="ARBA00004714"/>
    </source>
</evidence>
<dbReference type="GO" id="GO:0006096">
    <property type="term" value="P:glycolytic process"/>
    <property type="evidence" value="ECO:0007669"/>
    <property type="project" value="UniProtKB-UniPathway"/>
</dbReference>
<accession>A0A1X6NI29</accession>
<keyword evidence="5" id="KW-0456">Lyase</keyword>
<keyword evidence="7" id="KW-1185">Reference proteome</keyword>
<proteinExistence type="inferred from homology"/>
<comment type="similarity">
    <text evidence="2">Belongs to the class I fructose-bisphosphate aldolase family.</text>
</comment>
<dbReference type="EMBL" id="KV920804">
    <property type="protein sequence ID" value="OSX68277.1"/>
    <property type="molecule type" value="Genomic_DNA"/>
</dbReference>
<dbReference type="AlphaFoldDB" id="A0A1X6NI29"/>
<dbReference type="SUPFAM" id="SSF51569">
    <property type="entry name" value="Aldolase"/>
    <property type="match status" value="1"/>
</dbReference>
<evidence type="ECO:0000313" key="6">
    <source>
        <dbReference type="EMBL" id="OSX68277.1"/>
    </source>
</evidence>
<evidence type="ECO:0000313" key="7">
    <source>
        <dbReference type="Proteomes" id="UP000218209"/>
    </source>
</evidence>
<comment type="pathway">
    <text evidence="1">Carbohydrate degradation; glycolysis; D-glyceraldehyde 3-phosphate and glycerone phosphate from D-glucose: step 4/4.</text>
</comment>
<dbReference type="UniPathway" id="UPA00109">
    <property type="reaction ID" value="UER00183"/>
</dbReference>
<sequence>VAALAATAAALCRPGRGILASDESTGTLGKRLAKAGVENSEENRRAYRQLFYTAPGIEAGLSGAILFHEAVYQADGDGVGFVDGLTAKGILVGIKLDRGLVPLPPGRHAAAVDGAPVETTTSGLDGLAERCAAYYAAGVRFAKWRCLLVIHPAAGLPSPTAIADNAVGLARYAVTAQAAGLVPIIEPEITIDGAHTAATAAAVMEEVLSVVYRTLVAYGVALEGTLLKPQMALPGVDHPAFGSIPPAEVARLTLRSLRRTVPPAVPGVVFLSGGQSEARSTDCLNAINLAARGGVAGGGPTAAAPWALSFSFGRALQSTVLRLWVGGDAPAAQRAATALAVINGRATTGSVGADEAHPG</sequence>
<dbReference type="Gene3D" id="3.20.20.70">
    <property type="entry name" value="Aldolase class I"/>
    <property type="match status" value="1"/>
</dbReference>
<dbReference type="Proteomes" id="UP000218209">
    <property type="component" value="Unassembled WGS sequence"/>
</dbReference>
<dbReference type="GO" id="GO:0004332">
    <property type="term" value="F:fructose-bisphosphate aldolase activity"/>
    <property type="evidence" value="ECO:0007669"/>
    <property type="project" value="UniProtKB-EC"/>
</dbReference>
<keyword evidence="4" id="KW-0324">Glycolysis</keyword>
<dbReference type="OrthoDB" id="36455at2759"/>
<feature type="non-terminal residue" evidence="6">
    <location>
        <position position="1"/>
    </location>
</feature>
<dbReference type="EC" id="4.1.2.13" evidence="3"/>
<evidence type="ECO:0000256" key="3">
    <source>
        <dbReference type="ARBA" id="ARBA00013068"/>
    </source>
</evidence>
<dbReference type="InterPro" id="IPR000741">
    <property type="entry name" value="FBA_I"/>
</dbReference>
<protein>
    <recommendedName>
        <fullName evidence="3">fructose-bisphosphate aldolase</fullName>
        <ecNumber evidence="3">4.1.2.13</ecNumber>
    </recommendedName>
</protein>
<gene>
    <name evidence="6" type="ORF">BU14_3097s0001</name>
</gene>
<dbReference type="InterPro" id="IPR013785">
    <property type="entry name" value="Aldolase_TIM"/>
</dbReference>
<reference evidence="6 7" key="1">
    <citation type="submission" date="2017-03" db="EMBL/GenBank/DDBJ databases">
        <title>WGS assembly of Porphyra umbilicalis.</title>
        <authorList>
            <person name="Brawley S.H."/>
            <person name="Blouin N.A."/>
            <person name="Ficko-Blean E."/>
            <person name="Wheeler G.L."/>
            <person name="Lohr M."/>
            <person name="Goodson H.V."/>
            <person name="Jenkins J.W."/>
            <person name="Blaby-Haas C.E."/>
            <person name="Helliwell K.E."/>
            <person name="Chan C."/>
            <person name="Marriage T."/>
            <person name="Bhattacharya D."/>
            <person name="Klein A.S."/>
            <person name="Badis Y."/>
            <person name="Brodie J."/>
            <person name="Cao Y."/>
            <person name="Collen J."/>
            <person name="Dittami S.M."/>
            <person name="Gachon C.M."/>
            <person name="Green B.R."/>
            <person name="Karpowicz S."/>
            <person name="Kim J.W."/>
            <person name="Kudahl U."/>
            <person name="Lin S."/>
            <person name="Michel G."/>
            <person name="Mittag M."/>
            <person name="Olson B.J."/>
            <person name="Pangilinan J."/>
            <person name="Peng Y."/>
            <person name="Qiu H."/>
            <person name="Shu S."/>
            <person name="Singer J.T."/>
            <person name="Smith A.G."/>
            <person name="Sprecher B.N."/>
            <person name="Wagner V."/>
            <person name="Wang W."/>
            <person name="Wang Z.-Y."/>
            <person name="Yan J."/>
            <person name="Yarish C."/>
            <person name="Zoeuner-Riek S."/>
            <person name="Zhuang Y."/>
            <person name="Zou Y."/>
            <person name="Lindquist E.A."/>
            <person name="Grimwood J."/>
            <person name="Barry K."/>
            <person name="Rokhsar D.S."/>
            <person name="Schmutz J."/>
            <person name="Stiller J.W."/>
            <person name="Grossman A.R."/>
            <person name="Prochnik S.E."/>
        </authorList>
    </citation>
    <scope>NUCLEOTIDE SEQUENCE [LARGE SCALE GENOMIC DNA]</scope>
    <source>
        <strain evidence="6">4086291</strain>
    </source>
</reference>
<feature type="non-terminal residue" evidence="6">
    <location>
        <position position="359"/>
    </location>
</feature>
<name>A0A1X6NI29_PORUM</name>
<organism evidence="6 7">
    <name type="scientific">Porphyra umbilicalis</name>
    <name type="common">Purple laver</name>
    <name type="synonym">Red alga</name>
    <dbReference type="NCBI Taxonomy" id="2786"/>
    <lineage>
        <taxon>Eukaryota</taxon>
        <taxon>Rhodophyta</taxon>
        <taxon>Bangiophyceae</taxon>
        <taxon>Bangiales</taxon>
        <taxon>Bangiaceae</taxon>
        <taxon>Porphyra</taxon>
    </lineage>
</organism>
<evidence type="ECO:0000256" key="4">
    <source>
        <dbReference type="ARBA" id="ARBA00023152"/>
    </source>
</evidence>
<dbReference type="NCBIfam" id="NF033379">
    <property type="entry name" value="FrucBisAld_I"/>
    <property type="match status" value="1"/>
</dbReference>
<dbReference type="Pfam" id="PF00274">
    <property type="entry name" value="Glycolytic"/>
    <property type="match status" value="1"/>
</dbReference>
<evidence type="ECO:0000256" key="2">
    <source>
        <dbReference type="ARBA" id="ARBA00010387"/>
    </source>
</evidence>